<evidence type="ECO:0000256" key="2">
    <source>
        <dbReference type="SAM" id="MobiDB-lite"/>
    </source>
</evidence>
<feature type="coiled-coil region" evidence="1">
    <location>
        <begin position="55"/>
        <end position="100"/>
    </location>
</feature>
<feature type="region of interest" description="Disordered" evidence="2">
    <location>
        <begin position="147"/>
        <end position="169"/>
    </location>
</feature>
<name>A0A0N5C4S7_STREA</name>
<evidence type="ECO:0000313" key="4">
    <source>
        <dbReference type="WBParaSite" id="SPAL_0001295800.1"/>
    </source>
</evidence>
<sequence length="189" mass="22013">MSFEINSDSIKSLSSKSDIKHLIKAPIFKKEYNENNEEERITQIEDGFCILFVKIQKLLDNIEFLSRNHKNFIMEFYEREKKFNRKLDKLEHKLLQSEEKVCEIIEEFSILVKKELFNFDGNCNIVSKNEAKSENLKDTDSYGGVESFDTKNDTSSNNVVPSDSSSGTTICKKSSFVWSNDIIDNEYYL</sequence>
<organism evidence="3 4">
    <name type="scientific">Strongyloides papillosus</name>
    <name type="common">Intestinal threadworm</name>
    <dbReference type="NCBI Taxonomy" id="174720"/>
    <lineage>
        <taxon>Eukaryota</taxon>
        <taxon>Metazoa</taxon>
        <taxon>Ecdysozoa</taxon>
        <taxon>Nematoda</taxon>
        <taxon>Chromadorea</taxon>
        <taxon>Rhabditida</taxon>
        <taxon>Tylenchina</taxon>
        <taxon>Panagrolaimomorpha</taxon>
        <taxon>Strongyloidoidea</taxon>
        <taxon>Strongyloididae</taxon>
        <taxon>Strongyloides</taxon>
    </lineage>
</organism>
<reference evidence="4" key="1">
    <citation type="submission" date="2017-02" db="UniProtKB">
        <authorList>
            <consortium name="WormBaseParasite"/>
        </authorList>
    </citation>
    <scope>IDENTIFICATION</scope>
</reference>
<dbReference type="WBParaSite" id="SPAL_0001295800.1">
    <property type="protein sequence ID" value="SPAL_0001295800.1"/>
    <property type="gene ID" value="SPAL_0001295800"/>
</dbReference>
<proteinExistence type="predicted"/>
<keyword evidence="1" id="KW-0175">Coiled coil</keyword>
<keyword evidence="3" id="KW-1185">Reference proteome</keyword>
<feature type="compositionally biased region" description="Low complexity" evidence="2">
    <location>
        <begin position="153"/>
        <end position="166"/>
    </location>
</feature>
<evidence type="ECO:0000256" key="1">
    <source>
        <dbReference type="SAM" id="Coils"/>
    </source>
</evidence>
<protein>
    <submittedName>
        <fullName evidence="4">Uncharacterized protein</fullName>
    </submittedName>
</protein>
<evidence type="ECO:0000313" key="3">
    <source>
        <dbReference type="Proteomes" id="UP000046392"/>
    </source>
</evidence>
<dbReference type="Proteomes" id="UP000046392">
    <property type="component" value="Unplaced"/>
</dbReference>
<accession>A0A0N5C4S7</accession>
<dbReference type="AlphaFoldDB" id="A0A0N5C4S7"/>